<evidence type="ECO:0000313" key="2">
    <source>
        <dbReference type="Proteomes" id="UP000701801"/>
    </source>
</evidence>
<dbReference type="EMBL" id="CAJVRM010000108">
    <property type="protein sequence ID" value="CAG8974529.1"/>
    <property type="molecule type" value="Genomic_DNA"/>
</dbReference>
<protein>
    <submittedName>
        <fullName evidence="1">Uncharacterized protein</fullName>
    </submittedName>
</protein>
<sequence length="90" mass="10645">MMSTSMEHHVLSTEFLDLPQTCAFPSPYRHFLRRTWVLSKAIGFGGSCRVNSLTWFLGQKIKVPFHPRVEQKTYWYIKHRTRMESRKDGA</sequence>
<dbReference type="Proteomes" id="UP000701801">
    <property type="component" value="Unassembled WGS sequence"/>
</dbReference>
<name>A0A9N9LLH5_9HELO</name>
<proteinExistence type="predicted"/>
<organism evidence="1 2">
    <name type="scientific">Hymenoscyphus albidus</name>
    <dbReference type="NCBI Taxonomy" id="595503"/>
    <lineage>
        <taxon>Eukaryota</taxon>
        <taxon>Fungi</taxon>
        <taxon>Dikarya</taxon>
        <taxon>Ascomycota</taxon>
        <taxon>Pezizomycotina</taxon>
        <taxon>Leotiomycetes</taxon>
        <taxon>Helotiales</taxon>
        <taxon>Helotiaceae</taxon>
        <taxon>Hymenoscyphus</taxon>
    </lineage>
</organism>
<comment type="caution">
    <text evidence="1">The sequence shown here is derived from an EMBL/GenBank/DDBJ whole genome shotgun (WGS) entry which is preliminary data.</text>
</comment>
<keyword evidence="2" id="KW-1185">Reference proteome</keyword>
<gene>
    <name evidence="1" type="ORF">HYALB_00005800</name>
</gene>
<evidence type="ECO:0000313" key="1">
    <source>
        <dbReference type="EMBL" id="CAG8974529.1"/>
    </source>
</evidence>
<accession>A0A9N9LLH5</accession>
<dbReference type="AlphaFoldDB" id="A0A9N9LLH5"/>
<reference evidence="1" key="1">
    <citation type="submission" date="2021-07" db="EMBL/GenBank/DDBJ databases">
        <authorList>
            <person name="Durling M."/>
        </authorList>
    </citation>
    <scope>NUCLEOTIDE SEQUENCE</scope>
</reference>